<accession>A0ABQ1UDJ7</accession>
<dbReference type="SMART" id="SM01034">
    <property type="entry name" value="BLUF"/>
    <property type="match status" value="1"/>
</dbReference>
<evidence type="ECO:0000313" key="3">
    <source>
        <dbReference type="Proteomes" id="UP000632273"/>
    </source>
</evidence>
<organism evidence="2 3">
    <name type="scientific">Hymenobacter cavernae</name>
    <dbReference type="NCBI Taxonomy" id="2044852"/>
    <lineage>
        <taxon>Bacteria</taxon>
        <taxon>Pseudomonadati</taxon>
        <taxon>Bacteroidota</taxon>
        <taxon>Cytophagia</taxon>
        <taxon>Cytophagales</taxon>
        <taxon>Hymenobacteraceae</taxon>
        <taxon>Hymenobacter</taxon>
    </lineage>
</organism>
<dbReference type="RefSeq" id="WP_188814650.1">
    <property type="nucleotide sequence ID" value="NZ_BMHT01000005.1"/>
</dbReference>
<sequence>MALHHIIYLSTAIRQMPDPDLQELLTQARSFNAAHDITGVLLYHKQNFVQVIEGDEAVVRPLYERIRQDARHTGVMKLADKELAHRSFGEWSMAFQPVDTSAMNTLAGFAHPEQLAQHIGTDEQGASLLAQIVHLTFHQDSELR</sequence>
<evidence type="ECO:0000313" key="2">
    <source>
        <dbReference type="EMBL" id="GGF15139.1"/>
    </source>
</evidence>
<proteinExistence type="predicted"/>
<dbReference type="PROSITE" id="PS50925">
    <property type="entry name" value="BLUF"/>
    <property type="match status" value="1"/>
</dbReference>
<gene>
    <name evidence="2" type="ORF">GCM10011383_27990</name>
</gene>
<dbReference type="EMBL" id="BMHT01000005">
    <property type="protein sequence ID" value="GGF15139.1"/>
    <property type="molecule type" value="Genomic_DNA"/>
</dbReference>
<dbReference type="Gene3D" id="3.30.70.100">
    <property type="match status" value="1"/>
</dbReference>
<dbReference type="InterPro" id="IPR007024">
    <property type="entry name" value="BLUF_domain"/>
</dbReference>
<protein>
    <recommendedName>
        <fullName evidence="1">BLUF domain-containing protein</fullName>
    </recommendedName>
</protein>
<name>A0ABQ1UDJ7_9BACT</name>
<dbReference type="Pfam" id="PF04940">
    <property type="entry name" value="BLUF"/>
    <property type="match status" value="1"/>
</dbReference>
<reference evidence="3" key="1">
    <citation type="journal article" date="2019" name="Int. J. Syst. Evol. Microbiol.">
        <title>The Global Catalogue of Microorganisms (GCM) 10K type strain sequencing project: providing services to taxonomists for standard genome sequencing and annotation.</title>
        <authorList>
            <consortium name="The Broad Institute Genomics Platform"/>
            <consortium name="The Broad Institute Genome Sequencing Center for Infectious Disease"/>
            <person name="Wu L."/>
            <person name="Ma J."/>
        </authorList>
    </citation>
    <scope>NUCLEOTIDE SEQUENCE [LARGE SCALE GENOMIC DNA]</scope>
    <source>
        <strain evidence="3">CGMCC 1.15197</strain>
    </source>
</reference>
<keyword evidence="3" id="KW-1185">Reference proteome</keyword>
<dbReference type="InterPro" id="IPR036046">
    <property type="entry name" value="Acylphosphatase-like_dom_sf"/>
</dbReference>
<dbReference type="Proteomes" id="UP000632273">
    <property type="component" value="Unassembled WGS sequence"/>
</dbReference>
<feature type="domain" description="BLUF" evidence="1">
    <location>
        <begin position="3"/>
        <end position="94"/>
    </location>
</feature>
<evidence type="ECO:0000259" key="1">
    <source>
        <dbReference type="PROSITE" id="PS50925"/>
    </source>
</evidence>
<comment type="caution">
    <text evidence="2">The sequence shown here is derived from an EMBL/GenBank/DDBJ whole genome shotgun (WGS) entry which is preliminary data.</text>
</comment>
<dbReference type="SUPFAM" id="SSF54975">
    <property type="entry name" value="Acylphosphatase/BLUF domain-like"/>
    <property type="match status" value="1"/>
</dbReference>